<keyword evidence="17" id="KW-1185">Reference proteome</keyword>
<dbReference type="Pfam" id="PF03481">
    <property type="entry name" value="Sua5_C"/>
    <property type="match status" value="1"/>
</dbReference>
<keyword evidence="7 13" id="KW-0819">tRNA processing</keyword>
<feature type="binding site" evidence="14">
    <location>
        <position position="137"/>
    </location>
    <ligand>
        <name>L-threonine</name>
        <dbReference type="ChEBI" id="CHEBI:57926"/>
    </ligand>
</feature>
<comment type="subcellular location">
    <subcellularLocation>
        <location evidence="1 13">Cytoplasm</location>
    </subcellularLocation>
</comment>
<evidence type="ECO:0000259" key="15">
    <source>
        <dbReference type="PROSITE" id="PS51163"/>
    </source>
</evidence>
<evidence type="ECO:0000256" key="4">
    <source>
        <dbReference type="ARBA" id="ARBA00015492"/>
    </source>
</evidence>
<dbReference type="EC" id="2.7.7.87" evidence="3 13"/>
<dbReference type="GO" id="GO:0003725">
    <property type="term" value="F:double-stranded RNA binding"/>
    <property type="evidence" value="ECO:0007669"/>
    <property type="project" value="UniProtKB-UniRule"/>
</dbReference>
<comment type="caution">
    <text evidence="16">The sequence shown here is derived from an EMBL/GenBank/DDBJ whole genome shotgun (WGS) entry which is preliminary data.</text>
</comment>
<dbReference type="AlphaFoldDB" id="A0A255XVI7"/>
<dbReference type="PANTHER" id="PTHR17490:SF16">
    <property type="entry name" value="THREONYLCARBAMOYL-AMP SYNTHASE"/>
    <property type="match status" value="1"/>
</dbReference>
<comment type="similarity">
    <text evidence="2 13">Belongs to the SUA5 family.</text>
</comment>
<evidence type="ECO:0000256" key="12">
    <source>
        <dbReference type="ARBA" id="ARBA00048366"/>
    </source>
</evidence>
<dbReference type="GO" id="GO:0006450">
    <property type="term" value="P:regulation of translational fidelity"/>
    <property type="evidence" value="ECO:0007669"/>
    <property type="project" value="TreeGrafter"/>
</dbReference>
<dbReference type="FunFam" id="3.90.870.10:FF:000009">
    <property type="entry name" value="Threonylcarbamoyl-AMP synthase, putative"/>
    <property type="match status" value="1"/>
</dbReference>
<dbReference type="Proteomes" id="UP000216361">
    <property type="component" value="Unassembled WGS sequence"/>
</dbReference>
<keyword evidence="9 13" id="KW-0547">Nucleotide-binding</keyword>
<comment type="function">
    <text evidence="13">Required for the formation of a threonylcarbamoyl group on adenosine at position 37 (t(6)A37) in tRNAs that read codons beginning with adenine.</text>
</comment>
<dbReference type="Pfam" id="PF01300">
    <property type="entry name" value="Sua5_yciO_yrdC"/>
    <property type="match status" value="1"/>
</dbReference>
<feature type="domain" description="YrdC-like" evidence="15">
    <location>
        <begin position="8"/>
        <end position="195"/>
    </location>
</feature>
<evidence type="ECO:0000256" key="14">
    <source>
        <dbReference type="PIRSR" id="PIRSR004930-1"/>
    </source>
</evidence>
<dbReference type="InterPro" id="IPR005145">
    <property type="entry name" value="Sua5_C"/>
</dbReference>
<dbReference type="EMBL" id="NOXS01000025">
    <property type="protein sequence ID" value="OYQ20922.1"/>
    <property type="molecule type" value="Genomic_DNA"/>
</dbReference>
<feature type="binding site" evidence="14">
    <location>
        <position position="30"/>
    </location>
    <ligand>
        <name>L-threonine</name>
        <dbReference type="ChEBI" id="CHEBI:57926"/>
    </ligand>
</feature>
<evidence type="ECO:0000256" key="11">
    <source>
        <dbReference type="ARBA" id="ARBA00029774"/>
    </source>
</evidence>
<reference evidence="16 17" key="1">
    <citation type="submission" date="2017-07" db="EMBL/GenBank/DDBJ databases">
        <title>Elstera cyanobacteriorum sp. nov., a novel bacterium isolated from cyanobacterial aggregates in a eutrophic lake.</title>
        <authorList>
            <person name="Cai H."/>
        </authorList>
    </citation>
    <scope>NUCLEOTIDE SEQUENCE [LARGE SCALE GENOMIC DNA]</scope>
    <source>
        <strain evidence="16 17">TH019</strain>
    </source>
</reference>
<dbReference type="OrthoDB" id="9814580at2"/>
<evidence type="ECO:0000256" key="2">
    <source>
        <dbReference type="ARBA" id="ARBA00007663"/>
    </source>
</evidence>
<feature type="binding site" evidence="14">
    <location>
        <position position="53"/>
    </location>
    <ligand>
        <name>ATP</name>
        <dbReference type="ChEBI" id="CHEBI:30616"/>
    </ligand>
</feature>
<evidence type="ECO:0000256" key="1">
    <source>
        <dbReference type="ARBA" id="ARBA00004496"/>
    </source>
</evidence>
<dbReference type="PIRSF" id="PIRSF004930">
    <property type="entry name" value="Tln_factor_SUA5"/>
    <property type="match status" value="1"/>
</dbReference>
<feature type="binding site" evidence="14">
    <location>
        <position position="57"/>
    </location>
    <ligand>
        <name>ATP</name>
        <dbReference type="ChEBI" id="CHEBI:30616"/>
    </ligand>
</feature>
<dbReference type="InterPro" id="IPR006070">
    <property type="entry name" value="Sua5-like_dom"/>
</dbReference>
<feature type="binding site" evidence="14">
    <location>
        <position position="177"/>
    </location>
    <ligand>
        <name>L-threonine</name>
        <dbReference type="ChEBI" id="CHEBI:57926"/>
    </ligand>
</feature>
<keyword evidence="5 13" id="KW-0963">Cytoplasm</keyword>
<feature type="binding site" evidence="14">
    <location>
        <position position="62"/>
    </location>
    <ligand>
        <name>L-threonine</name>
        <dbReference type="ChEBI" id="CHEBI:57926"/>
    </ligand>
</feature>
<feature type="binding site" evidence="14">
    <location>
        <position position="191"/>
    </location>
    <ligand>
        <name>ATP</name>
        <dbReference type="ChEBI" id="CHEBI:30616"/>
    </ligand>
</feature>
<dbReference type="InterPro" id="IPR010923">
    <property type="entry name" value="T(6)A37_SUA5"/>
</dbReference>
<evidence type="ECO:0000256" key="13">
    <source>
        <dbReference type="PIRNR" id="PIRNR004930"/>
    </source>
</evidence>
<evidence type="ECO:0000256" key="10">
    <source>
        <dbReference type="ARBA" id="ARBA00022840"/>
    </source>
</evidence>
<dbReference type="GO" id="GO:0000049">
    <property type="term" value="F:tRNA binding"/>
    <property type="evidence" value="ECO:0007669"/>
    <property type="project" value="TreeGrafter"/>
</dbReference>
<dbReference type="GO" id="GO:0005524">
    <property type="term" value="F:ATP binding"/>
    <property type="evidence" value="ECO:0007669"/>
    <property type="project" value="UniProtKB-UniRule"/>
</dbReference>
<dbReference type="GO" id="GO:0008033">
    <property type="term" value="P:tRNA processing"/>
    <property type="evidence" value="ECO:0007669"/>
    <property type="project" value="UniProtKB-KW"/>
</dbReference>
<proteinExistence type="inferred from homology"/>
<dbReference type="InterPro" id="IPR050156">
    <property type="entry name" value="TC-AMP_synthase_SUA5"/>
</dbReference>
<dbReference type="SUPFAM" id="SSF55821">
    <property type="entry name" value="YrdC/RibB"/>
    <property type="match status" value="1"/>
</dbReference>
<keyword evidence="8 13" id="KW-0548">Nucleotidyltransferase</keyword>
<name>A0A255XVI7_9PROT</name>
<dbReference type="PANTHER" id="PTHR17490">
    <property type="entry name" value="SUA5"/>
    <property type="match status" value="1"/>
</dbReference>
<dbReference type="RefSeq" id="WP_094407505.1">
    <property type="nucleotide sequence ID" value="NZ_BMJZ01000007.1"/>
</dbReference>
<dbReference type="GO" id="GO:0005737">
    <property type="term" value="C:cytoplasm"/>
    <property type="evidence" value="ECO:0007669"/>
    <property type="project" value="UniProtKB-SubCell"/>
</dbReference>
<gene>
    <name evidence="16" type="ORF">CHR90_03005</name>
</gene>
<evidence type="ECO:0000256" key="6">
    <source>
        <dbReference type="ARBA" id="ARBA00022679"/>
    </source>
</evidence>
<comment type="catalytic activity">
    <reaction evidence="12 13">
        <text>L-threonine + hydrogencarbonate + ATP = L-threonylcarbamoyladenylate + diphosphate + H2O</text>
        <dbReference type="Rhea" id="RHEA:36407"/>
        <dbReference type="ChEBI" id="CHEBI:15377"/>
        <dbReference type="ChEBI" id="CHEBI:17544"/>
        <dbReference type="ChEBI" id="CHEBI:30616"/>
        <dbReference type="ChEBI" id="CHEBI:33019"/>
        <dbReference type="ChEBI" id="CHEBI:57926"/>
        <dbReference type="ChEBI" id="CHEBI:73682"/>
        <dbReference type="EC" id="2.7.7.87"/>
    </reaction>
</comment>
<dbReference type="InterPro" id="IPR017945">
    <property type="entry name" value="DHBP_synth_RibB-like_a/b_dom"/>
</dbReference>
<accession>A0A255XVI7</accession>
<dbReference type="GO" id="GO:0061710">
    <property type="term" value="F:L-threonylcarbamoyladenylate synthase"/>
    <property type="evidence" value="ECO:0007669"/>
    <property type="project" value="UniProtKB-EC"/>
</dbReference>
<keyword evidence="6 13" id="KW-0808">Transferase</keyword>
<keyword evidence="10 13" id="KW-0067">ATP-binding</keyword>
<evidence type="ECO:0000256" key="8">
    <source>
        <dbReference type="ARBA" id="ARBA00022695"/>
    </source>
</evidence>
<organism evidence="16 17">
    <name type="scientific">Elstera cyanobacteriorum</name>
    <dbReference type="NCBI Taxonomy" id="2022747"/>
    <lineage>
        <taxon>Bacteria</taxon>
        <taxon>Pseudomonadati</taxon>
        <taxon>Pseudomonadota</taxon>
        <taxon>Alphaproteobacteria</taxon>
        <taxon>Rhodospirillales</taxon>
        <taxon>Rhodospirillaceae</taxon>
        <taxon>Elstera</taxon>
    </lineage>
</organism>
<evidence type="ECO:0000313" key="16">
    <source>
        <dbReference type="EMBL" id="OYQ20922.1"/>
    </source>
</evidence>
<evidence type="ECO:0000256" key="9">
    <source>
        <dbReference type="ARBA" id="ARBA00022741"/>
    </source>
</evidence>
<protein>
    <recommendedName>
        <fullName evidence="4 13">Threonylcarbamoyl-AMP synthase</fullName>
        <shortName evidence="13">TC-AMP synthase</shortName>
        <ecNumber evidence="3 13">2.7.7.87</ecNumber>
    </recommendedName>
    <alternativeName>
        <fullName evidence="11 13">L-threonylcarbamoyladenylate synthase</fullName>
    </alternativeName>
</protein>
<dbReference type="Gene3D" id="3.40.50.11030">
    <property type="entry name" value="Threonylcarbamoyl-AMP synthase, C-terminal domain"/>
    <property type="match status" value="1"/>
</dbReference>
<feature type="binding site" evidence="14">
    <location>
        <position position="139"/>
    </location>
    <ligand>
        <name>ATP</name>
        <dbReference type="ChEBI" id="CHEBI:30616"/>
    </ligand>
</feature>
<feature type="binding site" evidence="14">
    <location>
        <position position="228"/>
    </location>
    <ligand>
        <name>ATP</name>
        <dbReference type="ChEBI" id="CHEBI:30616"/>
    </ligand>
</feature>
<feature type="binding site" evidence="14">
    <location>
        <position position="147"/>
    </location>
    <ligand>
        <name>ATP</name>
        <dbReference type="ChEBI" id="CHEBI:30616"/>
    </ligand>
</feature>
<dbReference type="InterPro" id="IPR038385">
    <property type="entry name" value="Sua5/YwlC_C"/>
</dbReference>
<dbReference type="Gene3D" id="3.90.870.10">
    <property type="entry name" value="DHBP synthase"/>
    <property type="match status" value="1"/>
</dbReference>
<evidence type="ECO:0000313" key="17">
    <source>
        <dbReference type="Proteomes" id="UP000216361"/>
    </source>
</evidence>
<evidence type="ECO:0000256" key="3">
    <source>
        <dbReference type="ARBA" id="ARBA00012584"/>
    </source>
</evidence>
<sequence length="317" mass="33519">MPILTPSPATIAEAARHILSGGLVAFPTETVYGLGADATQDKAVAAIYELKSRPSFNPLIAHVAELAIAERYAVFDTRARYIARRLWPGPLTLVLPRRKEAPVSDLVTAGLPSLAIRVPDHPVALQLLYAVGRPVAAPSANRSGKVSPTMAEHVEAEFGNRLAMILDGGPTRVGLESTVLDLTGERAVLLRPGGITRETLEASLGEIDVATPDQPDSPKSPGMLLSHYAPRLPVRLTCDDPQPGEALLAFGPDVPEGFAEVFNLSPTGTLVEAAANLFAALRALDKPEFSGIAVMPIPPQGIGLAILDRLRRAAAPR</sequence>
<evidence type="ECO:0000256" key="7">
    <source>
        <dbReference type="ARBA" id="ARBA00022694"/>
    </source>
</evidence>
<evidence type="ECO:0000256" key="5">
    <source>
        <dbReference type="ARBA" id="ARBA00022490"/>
    </source>
</evidence>
<feature type="binding site" evidence="14">
    <location>
        <position position="117"/>
    </location>
    <ligand>
        <name>L-threonine</name>
        <dbReference type="ChEBI" id="CHEBI:57926"/>
    </ligand>
</feature>
<dbReference type="PROSITE" id="PS51163">
    <property type="entry name" value="YRDC"/>
    <property type="match status" value="1"/>
</dbReference>
<dbReference type="NCBIfam" id="TIGR00057">
    <property type="entry name" value="L-threonylcarbamoyladenylate synthase"/>
    <property type="match status" value="1"/>
</dbReference>